<name>A0A9I9DRE8_CUCME</name>
<dbReference type="Gramene" id="MELO3C022432.2.1">
    <property type="protein sequence ID" value="MELO3C022432.2.1"/>
    <property type="gene ID" value="MELO3C022432.2"/>
</dbReference>
<evidence type="ECO:0000313" key="2">
    <source>
        <dbReference type="EnsemblPlants" id="MELO3C022432.2.1"/>
    </source>
</evidence>
<sequence length="120" mass="13328">MDSVKRPGKASTGKIGGVVHGSGFSFEPLGDEPGSLFVGGVVGRVDDDRMGKVIEIKAREVTENLFGEKKYEDQKQRDELSDLYVPLEGEDRKKSCYEDNLGYAIAYAQEKVMEINRTHN</sequence>
<protein>
    <submittedName>
        <fullName evidence="2">Uncharacterized protein</fullName>
    </submittedName>
</protein>
<organism evidence="2">
    <name type="scientific">Cucumis melo</name>
    <name type="common">Muskmelon</name>
    <dbReference type="NCBI Taxonomy" id="3656"/>
    <lineage>
        <taxon>Eukaryota</taxon>
        <taxon>Viridiplantae</taxon>
        <taxon>Streptophyta</taxon>
        <taxon>Embryophyta</taxon>
        <taxon>Tracheophyta</taxon>
        <taxon>Spermatophyta</taxon>
        <taxon>Magnoliopsida</taxon>
        <taxon>eudicotyledons</taxon>
        <taxon>Gunneridae</taxon>
        <taxon>Pentapetalae</taxon>
        <taxon>rosids</taxon>
        <taxon>fabids</taxon>
        <taxon>Cucurbitales</taxon>
        <taxon>Cucurbitaceae</taxon>
        <taxon>Benincaseae</taxon>
        <taxon>Cucumis</taxon>
    </lineage>
</organism>
<dbReference type="EnsemblPlants" id="MELO3C022432.2.1">
    <property type="protein sequence ID" value="MELO3C022432.2.1"/>
    <property type="gene ID" value="MELO3C022432.2"/>
</dbReference>
<proteinExistence type="predicted"/>
<evidence type="ECO:0000256" key="1">
    <source>
        <dbReference type="SAM" id="MobiDB-lite"/>
    </source>
</evidence>
<dbReference type="AlphaFoldDB" id="A0A9I9DRE8"/>
<reference evidence="2" key="1">
    <citation type="submission" date="2023-03" db="UniProtKB">
        <authorList>
            <consortium name="EnsemblPlants"/>
        </authorList>
    </citation>
    <scope>IDENTIFICATION</scope>
</reference>
<accession>A0A9I9DRE8</accession>
<feature type="region of interest" description="Disordered" evidence="1">
    <location>
        <begin position="1"/>
        <end position="20"/>
    </location>
</feature>